<accession>A0A8W8L2Q6</accession>
<dbReference type="AlphaFoldDB" id="A0A8W8L2Q6"/>
<keyword evidence="2" id="KW-1185">Reference proteome</keyword>
<dbReference type="EnsemblMetazoa" id="G25638.1">
    <property type="protein sequence ID" value="G25638.1:cds"/>
    <property type="gene ID" value="G25638"/>
</dbReference>
<evidence type="ECO:0000313" key="2">
    <source>
        <dbReference type="Proteomes" id="UP000005408"/>
    </source>
</evidence>
<sequence>MSTAAVSQVFPSLYTGPLSCLMTTDSGEDWDEQYRVTLGDLDTPIDEAPPKLPMETPRIRDSGETAMLSWFPARIPAYAKKTPITYIIEIKEPHVPGWSRLTSGIQ</sequence>
<name>A0A8W8L2Q6_MAGGI</name>
<protein>
    <submittedName>
        <fullName evidence="1">Uncharacterized protein</fullName>
    </submittedName>
</protein>
<dbReference type="Proteomes" id="UP000005408">
    <property type="component" value="Unassembled WGS sequence"/>
</dbReference>
<proteinExistence type="predicted"/>
<organism evidence="1 2">
    <name type="scientific">Magallana gigas</name>
    <name type="common">Pacific oyster</name>
    <name type="synonym">Crassostrea gigas</name>
    <dbReference type="NCBI Taxonomy" id="29159"/>
    <lineage>
        <taxon>Eukaryota</taxon>
        <taxon>Metazoa</taxon>
        <taxon>Spiralia</taxon>
        <taxon>Lophotrochozoa</taxon>
        <taxon>Mollusca</taxon>
        <taxon>Bivalvia</taxon>
        <taxon>Autobranchia</taxon>
        <taxon>Pteriomorphia</taxon>
        <taxon>Ostreida</taxon>
        <taxon>Ostreoidea</taxon>
        <taxon>Ostreidae</taxon>
        <taxon>Magallana</taxon>
    </lineage>
</organism>
<reference evidence="1" key="1">
    <citation type="submission" date="2022-08" db="UniProtKB">
        <authorList>
            <consortium name="EnsemblMetazoa"/>
        </authorList>
    </citation>
    <scope>IDENTIFICATION</scope>
    <source>
        <strain evidence="1">05x7-T-G4-1.051#20</strain>
    </source>
</reference>
<evidence type="ECO:0000313" key="1">
    <source>
        <dbReference type="EnsemblMetazoa" id="G25638.1:cds"/>
    </source>
</evidence>